<feature type="domain" description="PAC" evidence="8">
    <location>
        <begin position="273"/>
        <end position="325"/>
    </location>
</feature>
<keyword evidence="10" id="KW-1185">Reference proteome</keyword>
<dbReference type="InterPro" id="IPR036097">
    <property type="entry name" value="HisK_dim/P_sf"/>
</dbReference>
<dbReference type="EC" id="2.7.13.3" evidence="2"/>
<evidence type="ECO:0000256" key="5">
    <source>
        <dbReference type="ARBA" id="ARBA00022777"/>
    </source>
</evidence>
<dbReference type="PANTHER" id="PTHR43304:SF1">
    <property type="entry name" value="PAC DOMAIN-CONTAINING PROTEIN"/>
    <property type="match status" value="1"/>
</dbReference>
<dbReference type="InterPro" id="IPR035965">
    <property type="entry name" value="PAS-like_dom_sf"/>
</dbReference>
<dbReference type="GO" id="GO:0000155">
    <property type="term" value="F:phosphorelay sensor kinase activity"/>
    <property type="evidence" value="ECO:0007669"/>
    <property type="project" value="InterPro"/>
</dbReference>
<sequence>MKYPAIKILLLFIVCALFIIVCFQLFYVPVQKLFPSYSPLLLGEILLGAIFLLTCILLFISVHSYTKHQQSYSKQYKQLFDEHPVPMWIYDTRSLKFLSVNQATIQKYGYSEDEFLDMTIAVIRPTEDVPKLYEDIHQTKFDIPYRGIWRHKKRDGTVFSVEVYSHSTSYRGKPGRIVMAIDIDTEIKSTITATEFGTRYELLSKMTPDSIYYFNINTREVARNHGPYTIFGYDKEKDIVNTFEWWETNIHPEDKEQVMSSFSEHVKNKKQRWKAEYRFRCADGSYKDVLDRAYLVYHEDTSLMYIIGAQQDITERKQIIQQLRQQNKVLREIAWSNSHEVRSPLVAILGIVKCMKEDMENNRELDPTLVELLSTSAENLDQVLHKIQSKVKDDDQT</sequence>
<dbReference type="PROSITE" id="PS50112">
    <property type="entry name" value="PAS"/>
    <property type="match status" value="1"/>
</dbReference>
<keyword evidence="6" id="KW-0812">Transmembrane</keyword>
<dbReference type="SMART" id="SM00086">
    <property type="entry name" value="PAC"/>
    <property type="match status" value="2"/>
</dbReference>
<dbReference type="SMART" id="SM00091">
    <property type="entry name" value="PAS"/>
    <property type="match status" value="2"/>
</dbReference>
<dbReference type="InterPro" id="IPR013655">
    <property type="entry name" value="PAS_fold_3"/>
</dbReference>
<proteinExistence type="predicted"/>
<reference evidence="9 10" key="1">
    <citation type="submission" date="2017-10" db="EMBL/GenBank/DDBJ databases">
        <title>Paenichitinophaga pekingensis gen. nov., sp. nov., isolated from activated sludge.</title>
        <authorList>
            <person name="Jin D."/>
            <person name="Kong X."/>
            <person name="Deng Y."/>
            <person name="Bai Z."/>
        </authorList>
    </citation>
    <scope>NUCLEOTIDE SEQUENCE [LARGE SCALE GENOMIC DNA]</scope>
    <source>
        <strain evidence="9 10">13</strain>
    </source>
</reference>
<evidence type="ECO:0000259" key="7">
    <source>
        <dbReference type="PROSITE" id="PS50112"/>
    </source>
</evidence>
<dbReference type="EMBL" id="CP023777">
    <property type="protein sequence ID" value="ATL46933.1"/>
    <property type="molecule type" value="Genomic_DNA"/>
</dbReference>
<evidence type="ECO:0000259" key="8">
    <source>
        <dbReference type="PROSITE" id="PS50113"/>
    </source>
</evidence>
<evidence type="ECO:0000256" key="4">
    <source>
        <dbReference type="ARBA" id="ARBA00022679"/>
    </source>
</evidence>
<feature type="transmembrane region" description="Helical" evidence="6">
    <location>
        <begin position="40"/>
        <end position="62"/>
    </location>
</feature>
<dbReference type="Pfam" id="PF08447">
    <property type="entry name" value="PAS_3"/>
    <property type="match status" value="1"/>
</dbReference>
<protein>
    <recommendedName>
        <fullName evidence="2">histidine kinase</fullName>
        <ecNumber evidence="2">2.7.13.3</ecNumber>
    </recommendedName>
</protein>
<evidence type="ECO:0000256" key="2">
    <source>
        <dbReference type="ARBA" id="ARBA00012438"/>
    </source>
</evidence>
<dbReference type="AlphaFoldDB" id="A0A291QST2"/>
<dbReference type="InterPro" id="IPR001610">
    <property type="entry name" value="PAC"/>
</dbReference>
<dbReference type="SUPFAM" id="SSF47384">
    <property type="entry name" value="Homodimeric domain of signal transducing histidine kinase"/>
    <property type="match status" value="1"/>
</dbReference>
<evidence type="ECO:0000256" key="1">
    <source>
        <dbReference type="ARBA" id="ARBA00000085"/>
    </source>
</evidence>
<accession>A0A291QST2</accession>
<dbReference type="InterPro" id="IPR052162">
    <property type="entry name" value="Sensor_kinase/Photoreceptor"/>
</dbReference>
<dbReference type="Proteomes" id="UP000220133">
    <property type="component" value="Chromosome"/>
</dbReference>
<dbReference type="SUPFAM" id="SSF55785">
    <property type="entry name" value="PYP-like sensor domain (PAS domain)"/>
    <property type="match status" value="2"/>
</dbReference>
<dbReference type="OrthoDB" id="9124519at2"/>
<comment type="catalytic activity">
    <reaction evidence="1">
        <text>ATP + protein L-histidine = ADP + protein N-phospho-L-histidine.</text>
        <dbReference type="EC" id="2.7.13.3"/>
    </reaction>
</comment>
<evidence type="ECO:0000313" key="10">
    <source>
        <dbReference type="Proteomes" id="UP000220133"/>
    </source>
</evidence>
<dbReference type="NCBIfam" id="TIGR00229">
    <property type="entry name" value="sensory_box"/>
    <property type="match status" value="2"/>
</dbReference>
<dbReference type="Gene3D" id="3.30.450.20">
    <property type="entry name" value="PAS domain"/>
    <property type="match status" value="2"/>
</dbReference>
<evidence type="ECO:0000313" key="9">
    <source>
        <dbReference type="EMBL" id="ATL46933.1"/>
    </source>
</evidence>
<evidence type="ECO:0000256" key="6">
    <source>
        <dbReference type="SAM" id="Phobius"/>
    </source>
</evidence>
<gene>
    <name evidence="9" type="ORF">COR50_06910</name>
</gene>
<dbReference type="InterPro" id="IPR000700">
    <property type="entry name" value="PAS-assoc_C"/>
</dbReference>
<keyword evidence="4" id="KW-0808">Transferase</keyword>
<keyword evidence="6" id="KW-1133">Transmembrane helix</keyword>
<dbReference type="PROSITE" id="PS50113">
    <property type="entry name" value="PAC"/>
    <property type="match status" value="1"/>
</dbReference>
<keyword evidence="6" id="KW-0472">Membrane</keyword>
<dbReference type="PANTHER" id="PTHR43304">
    <property type="entry name" value="PHYTOCHROME-LIKE PROTEIN CPH1"/>
    <property type="match status" value="1"/>
</dbReference>
<dbReference type="Pfam" id="PF13188">
    <property type="entry name" value="PAS_8"/>
    <property type="match status" value="1"/>
</dbReference>
<dbReference type="Gene3D" id="1.10.287.130">
    <property type="match status" value="1"/>
</dbReference>
<dbReference type="InterPro" id="IPR000014">
    <property type="entry name" value="PAS"/>
</dbReference>
<feature type="transmembrane region" description="Helical" evidence="6">
    <location>
        <begin position="6"/>
        <end position="28"/>
    </location>
</feature>
<evidence type="ECO:0000256" key="3">
    <source>
        <dbReference type="ARBA" id="ARBA00022553"/>
    </source>
</evidence>
<organism evidence="9 10">
    <name type="scientific">Chitinophaga caeni</name>
    <dbReference type="NCBI Taxonomy" id="2029983"/>
    <lineage>
        <taxon>Bacteria</taxon>
        <taxon>Pseudomonadati</taxon>
        <taxon>Bacteroidota</taxon>
        <taxon>Chitinophagia</taxon>
        <taxon>Chitinophagales</taxon>
        <taxon>Chitinophagaceae</taxon>
        <taxon>Chitinophaga</taxon>
    </lineage>
</organism>
<dbReference type="KEGG" id="cbae:COR50_06910"/>
<keyword evidence="3" id="KW-0597">Phosphoprotein</keyword>
<feature type="domain" description="PAS" evidence="7">
    <location>
        <begin position="72"/>
        <end position="125"/>
    </location>
</feature>
<dbReference type="CDD" id="cd00130">
    <property type="entry name" value="PAS"/>
    <property type="match status" value="2"/>
</dbReference>
<keyword evidence="5" id="KW-0418">Kinase</keyword>
<name>A0A291QST2_9BACT</name>